<evidence type="ECO:0000259" key="10">
    <source>
        <dbReference type="PROSITE" id="PS51068"/>
    </source>
</evidence>
<dbReference type="Pfam" id="PF06831">
    <property type="entry name" value="H2TH"/>
    <property type="match status" value="1"/>
</dbReference>
<evidence type="ECO:0000256" key="5">
    <source>
        <dbReference type="ARBA" id="ARBA00023125"/>
    </source>
</evidence>
<dbReference type="Gene3D" id="1.10.8.50">
    <property type="match status" value="1"/>
</dbReference>
<keyword evidence="6" id="KW-0234">DNA repair</keyword>
<dbReference type="SUPFAM" id="SSF46946">
    <property type="entry name" value="S13-like H2TH domain"/>
    <property type="match status" value="1"/>
</dbReference>
<evidence type="ECO:0000256" key="1">
    <source>
        <dbReference type="ARBA" id="ARBA00001668"/>
    </source>
</evidence>
<evidence type="ECO:0000256" key="3">
    <source>
        <dbReference type="ARBA" id="ARBA00022763"/>
    </source>
</evidence>
<evidence type="ECO:0000256" key="2">
    <source>
        <dbReference type="ARBA" id="ARBA00009409"/>
    </source>
</evidence>
<dbReference type="GO" id="GO:0003906">
    <property type="term" value="F:DNA-(apurinic or apyrimidinic site) endonuclease activity"/>
    <property type="evidence" value="ECO:0007669"/>
    <property type="project" value="InterPro"/>
</dbReference>
<keyword evidence="8" id="KW-0511">Multifunctional enzyme</keyword>
<comment type="catalytic activity">
    <reaction evidence="1">
        <text>Hydrolysis of DNA containing ring-opened 7-methylguanine residues, releasing 2,6-diamino-4-hydroxy-5-(N-methyl)formamidopyrimidine.</text>
        <dbReference type="EC" id="3.2.2.23"/>
    </reaction>
</comment>
<dbReference type="Pfam" id="PF01149">
    <property type="entry name" value="Fapy_DNA_glyco"/>
    <property type="match status" value="1"/>
</dbReference>
<dbReference type="STRING" id="551987.SAMN05192549_108260"/>
<dbReference type="InterPro" id="IPR035937">
    <property type="entry name" value="FPG_N"/>
</dbReference>
<dbReference type="SMART" id="SM00898">
    <property type="entry name" value="Fapy_DNA_glyco"/>
    <property type="match status" value="1"/>
</dbReference>
<reference evidence="12" key="1">
    <citation type="submission" date="2016-11" db="EMBL/GenBank/DDBJ databases">
        <authorList>
            <person name="Varghese N."/>
            <person name="Submissions S."/>
        </authorList>
    </citation>
    <scope>NUCLEOTIDE SEQUENCE [LARGE SCALE GENOMIC DNA]</scope>
    <source>
        <strain evidence="12">Sac-22</strain>
    </source>
</reference>
<keyword evidence="9" id="KW-0326">Glycosidase</keyword>
<dbReference type="RefSeq" id="WP_072787031.1">
    <property type="nucleotide sequence ID" value="NZ_FRCX01000008.1"/>
</dbReference>
<feature type="domain" description="Formamidopyrimidine-DNA glycosylase catalytic" evidence="10">
    <location>
        <begin position="2"/>
        <end position="94"/>
    </location>
</feature>
<dbReference type="PANTHER" id="PTHR22993:SF9">
    <property type="entry name" value="FORMAMIDOPYRIMIDINE-DNA GLYCOSYLASE"/>
    <property type="match status" value="1"/>
</dbReference>
<protein>
    <submittedName>
        <fullName evidence="11">Endonuclease-8</fullName>
    </submittedName>
</protein>
<keyword evidence="11" id="KW-0255">Endonuclease</keyword>
<organism evidence="11 12">
    <name type="scientific">Duganella sacchari</name>
    <dbReference type="NCBI Taxonomy" id="551987"/>
    <lineage>
        <taxon>Bacteria</taxon>
        <taxon>Pseudomonadati</taxon>
        <taxon>Pseudomonadota</taxon>
        <taxon>Betaproteobacteria</taxon>
        <taxon>Burkholderiales</taxon>
        <taxon>Oxalobacteraceae</taxon>
        <taxon>Telluria group</taxon>
        <taxon>Duganella</taxon>
    </lineage>
</organism>
<accession>A0A1M7QYI9</accession>
<evidence type="ECO:0000256" key="7">
    <source>
        <dbReference type="ARBA" id="ARBA00023239"/>
    </source>
</evidence>
<comment type="similarity">
    <text evidence="2">Belongs to the FPG family.</text>
</comment>
<evidence type="ECO:0000256" key="6">
    <source>
        <dbReference type="ARBA" id="ARBA00023204"/>
    </source>
</evidence>
<dbReference type="Gene3D" id="3.20.190.10">
    <property type="entry name" value="MutM-like, N-terminal"/>
    <property type="match status" value="1"/>
</dbReference>
<dbReference type="GO" id="GO:0008534">
    <property type="term" value="F:oxidized purine nucleobase lesion DNA N-glycosylase activity"/>
    <property type="evidence" value="ECO:0007669"/>
    <property type="project" value="UniProtKB-EC"/>
</dbReference>
<sequence>MPEGPSIVILREQAAGFAGRTITHASGNSKGIDFDALVGQPIVALRSWGKHFLIQLPPLALRIHLLMFGTYRINERKDAQPRLSLGFDDGEEFNFYTCSVKTIDADLDAQYDWSADVMNDQWNPAQALKKLRAAPDMLVCDALLDQEIFSGVGNIIKNEVLFRIRVHPLSRVGALPAAKLRELVAQARAYSFDFLKWKRALVLKQHWLAHTKRICPRCDIPFHKAHLGKTNRRSFFCTRCQKQYPAALLTPVRSDSRQRSQRTPPAS</sequence>
<dbReference type="SMART" id="SM01232">
    <property type="entry name" value="H2TH"/>
    <property type="match status" value="1"/>
</dbReference>
<dbReference type="OrthoDB" id="9800855at2"/>
<dbReference type="GO" id="GO:0006284">
    <property type="term" value="P:base-excision repair"/>
    <property type="evidence" value="ECO:0007669"/>
    <property type="project" value="InterPro"/>
</dbReference>
<dbReference type="AlphaFoldDB" id="A0A1M7QYI9"/>
<keyword evidence="5" id="KW-0238">DNA-binding</keyword>
<dbReference type="PANTHER" id="PTHR22993">
    <property type="entry name" value="FORMAMIDOPYRIMIDINE-DNA GLYCOSYLASE"/>
    <property type="match status" value="1"/>
</dbReference>
<dbReference type="InterPro" id="IPR010979">
    <property type="entry name" value="Ribosomal_uS13-like_H2TH"/>
</dbReference>
<keyword evidence="4" id="KW-0378">Hydrolase</keyword>
<keyword evidence="3" id="KW-0227">DNA damage</keyword>
<proteinExistence type="inferred from homology"/>
<dbReference type="GO" id="GO:0016829">
    <property type="term" value="F:lyase activity"/>
    <property type="evidence" value="ECO:0007669"/>
    <property type="project" value="UniProtKB-KW"/>
</dbReference>
<dbReference type="EMBL" id="FRCX01000008">
    <property type="protein sequence ID" value="SHN37072.1"/>
    <property type="molecule type" value="Genomic_DNA"/>
</dbReference>
<keyword evidence="11" id="KW-0540">Nuclease</keyword>
<dbReference type="InterPro" id="IPR015886">
    <property type="entry name" value="H2TH_FPG"/>
</dbReference>
<evidence type="ECO:0000313" key="12">
    <source>
        <dbReference type="Proteomes" id="UP000184339"/>
    </source>
</evidence>
<evidence type="ECO:0000313" key="11">
    <source>
        <dbReference type="EMBL" id="SHN37072.1"/>
    </source>
</evidence>
<dbReference type="Proteomes" id="UP000184339">
    <property type="component" value="Unassembled WGS sequence"/>
</dbReference>
<gene>
    <name evidence="11" type="ORF">SAMN05192549_108260</name>
</gene>
<evidence type="ECO:0000256" key="8">
    <source>
        <dbReference type="ARBA" id="ARBA00023268"/>
    </source>
</evidence>
<dbReference type="CDD" id="cd08974">
    <property type="entry name" value="BaFpgNei_N_2"/>
    <property type="match status" value="1"/>
</dbReference>
<name>A0A1M7QYI9_9BURK</name>
<dbReference type="InterPro" id="IPR012319">
    <property type="entry name" value="FPG_cat"/>
</dbReference>
<dbReference type="GO" id="GO:0003684">
    <property type="term" value="F:damaged DNA binding"/>
    <property type="evidence" value="ECO:0007669"/>
    <property type="project" value="InterPro"/>
</dbReference>
<dbReference type="PROSITE" id="PS51068">
    <property type="entry name" value="FPG_CAT"/>
    <property type="match status" value="1"/>
</dbReference>
<keyword evidence="7" id="KW-0456">Lyase</keyword>
<dbReference type="SUPFAM" id="SSF81624">
    <property type="entry name" value="N-terminal domain of MutM-like DNA repair proteins"/>
    <property type="match status" value="1"/>
</dbReference>
<evidence type="ECO:0000256" key="9">
    <source>
        <dbReference type="ARBA" id="ARBA00023295"/>
    </source>
</evidence>
<keyword evidence="12" id="KW-1185">Reference proteome</keyword>
<evidence type="ECO:0000256" key="4">
    <source>
        <dbReference type="ARBA" id="ARBA00022801"/>
    </source>
</evidence>
<dbReference type="GO" id="GO:0008270">
    <property type="term" value="F:zinc ion binding"/>
    <property type="evidence" value="ECO:0007669"/>
    <property type="project" value="InterPro"/>
</dbReference>